<keyword evidence="5" id="KW-1185">Reference proteome</keyword>
<dbReference type="InterPro" id="IPR017380">
    <property type="entry name" value="Hist_AcTrfase_B-typ_cat-su"/>
</dbReference>
<dbReference type="Gene3D" id="3.40.630.30">
    <property type="match status" value="1"/>
</dbReference>
<dbReference type="CDD" id="cd04301">
    <property type="entry name" value="NAT_SF"/>
    <property type="match status" value="1"/>
</dbReference>
<dbReference type="EMBL" id="CAKOGP040000002">
    <property type="protein sequence ID" value="CAJ1925484.1"/>
    <property type="molecule type" value="Genomic_DNA"/>
</dbReference>
<dbReference type="GO" id="GO:0031509">
    <property type="term" value="P:subtelomeric heterochromatin formation"/>
    <property type="evidence" value="ECO:0007669"/>
    <property type="project" value="InterPro"/>
</dbReference>
<evidence type="ECO:0000313" key="5">
    <source>
        <dbReference type="Proteomes" id="UP001295423"/>
    </source>
</evidence>
<dbReference type="Proteomes" id="UP001295423">
    <property type="component" value="Unassembled WGS sequence"/>
</dbReference>
<accession>A0AAD2CLV2</accession>
<dbReference type="GO" id="GO:0004402">
    <property type="term" value="F:histone acetyltransferase activity"/>
    <property type="evidence" value="ECO:0007669"/>
    <property type="project" value="InterPro"/>
</dbReference>
<comment type="caution">
    <text evidence="4">The sequence shown here is derived from an EMBL/GenBank/DDBJ whole genome shotgun (WGS) entry which is preliminary data.</text>
</comment>
<feature type="domain" description="Histone acetyl transferase HAT1 N-terminal" evidence="3">
    <location>
        <begin position="162"/>
        <end position="246"/>
    </location>
</feature>
<reference evidence="4" key="1">
    <citation type="submission" date="2023-08" db="EMBL/GenBank/DDBJ databases">
        <authorList>
            <person name="Audoor S."/>
            <person name="Bilcke G."/>
        </authorList>
    </citation>
    <scope>NUCLEOTIDE SEQUENCE</scope>
</reference>
<comment type="catalytic activity">
    <reaction evidence="2">
        <text>L-lysyl-[protein] + acetyl-CoA = N(6)-acetyl-L-lysyl-[protein] + CoA + H(+)</text>
        <dbReference type="Rhea" id="RHEA:45948"/>
        <dbReference type="Rhea" id="RHEA-COMP:9752"/>
        <dbReference type="Rhea" id="RHEA-COMP:10731"/>
        <dbReference type="ChEBI" id="CHEBI:15378"/>
        <dbReference type="ChEBI" id="CHEBI:29969"/>
        <dbReference type="ChEBI" id="CHEBI:57287"/>
        <dbReference type="ChEBI" id="CHEBI:57288"/>
        <dbReference type="ChEBI" id="CHEBI:61930"/>
        <dbReference type="EC" id="2.3.1.48"/>
    </reaction>
</comment>
<dbReference type="SUPFAM" id="SSF55729">
    <property type="entry name" value="Acyl-CoA N-acyltransferases (Nat)"/>
    <property type="match status" value="1"/>
</dbReference>
<dbReference type="PANTHER" id="PTHR12046">
    <property type="entry name" value="HISTONE ACETYLTRANSFERASE TYPE B CATALYTIC SUBUNIT"/>
    <property type="match status" value="1"/>
</dbReference>
<proteinExistence type="inferred from homology"/>
<dbReference type="GO" id="GO:0000781">
    <property type="term" value="C:chromosome, telomeric region"/>
    <property type="evidence" value="ECO:0007669"/>
    <property type="project" value="GOC"/>
</dbReference>
<dbReference type="GO" id="GO:0005634">
    <property type="term" value="C:nucleus"/>
    <property type="evidence" value="ECO:0007669"/>
    <property type="project" value="InterPro"/>
</dbReference>
<evidence type="ECO:0000256" key="2">
    <source>
        <dbReference type="ARBA" id="ARBA00048017"/>
    </source>
</evidence>
<dbReference type="InterPro" id="IPR019467">
    <property type="entry name" value="Hat1_N"/>
</dbReference>
<comment type="similarity">
    <text evidence="1">Belongs to the HAT1 family.</text>
</comment>
<evidence type="ECO:0000256" key="1">
    <source>
        <dbReference type="ARBA" id="ARBA00010543"/>
    </source>
</evidence>
<dbReference type="Pfam" id="PF10394">
    <property type="entry name" value="Hat1_N"/>
    <property type="match status" value="1"/>
</dbReference>
<evidence type="ECO:0000313" key="4">
    <source>
        <dbReference type="EMBL" id="CAJ1925484.1"/>
    </source>
</evidence>
<protein>
    <recommendedName>
        <fullName evidence="3">Histone acetyl transferase HAT1 N-terminal domain-containing protein</fullName>
    </recommendedName>
</protein>
<evidence type="ECO:0000259" key="3">
    <source>
        <dbReference type="Pfam" id="PF10394"/>
    </source>
</evidence>
<name>A0AAD2CLV2_9STRA</name>
<organism evidence="4 5">
    <name type="scientific">Cylindrotheca closterium</name>
    <dbReference type="NCBI Taxonomy" id="2856"/>
    <lineage>
        <taxon>Eukaryota</taxon>
        <taxon>Sar</taxon>
        <taxon>Stramenopiles</taxon>
        <taxon>Ochrophyta</taxon>
        <taxon>Bacillariophyta</taxon>
        <taxon>Bacillariophyceae</taxon>
        <taxon>Bacillariophycidae</taxon>
        <taxon>Bacillariales</taxon>
        <taxon>Bacillariaceae</taxon>
        <taxon>Cylindrotheca</taxon>
    </lineage>
</organism>
<dbReference type="InterPro" id="IPR016181">
    <property type="entry name" value="Acyl_CoA_acyltransferase"/>
</dbReference>
<dbReference type="AlphaFoldDB" id="A0AAD2CLV2"/>
<sequence length="499" mass="56279">MTTLPLSTGMMSRRPKILSDEPKLSSAALCTTLKHLHQTFRPEFTHQCVEEESFRGYQPLTSVLAKAQSELLPSSSSTSDSDAVVLHKSHLRHEQQVTSELEITIDLAPSCRTCRLLVTTKPKKRKANDDDETMTMIGDDKRQKMGDNSSKVPCIHNTTKETEQAEVEPMSLAEIQNAISKALPDITVDNDDMDCIDDYLSKPMGTLLREYTINDKTFCLSLANGSDPATCDYHQKVQKLALWFIENADDVDVSNEQSGHWKVLYLFLHCPKQKYAVVGYCTLFHFNSPFHKPVPGTIVRICQALVLPPFQGQGHGKKMMQCLYDAVHNRIEGAYGNSQDQQEVVEINVEDPAPGFVALRNKVDWKLLKDHPEYWSNAKVDNNIAEEAFFASIPEAQAIQVGANAKITPHQVHIVHEMQRLEALHNATFDTSTNGGGGVNEEELERRYRLLVKRRLNKDHREDLSSFGTKDAKKAYLAKLFDEQLALYNRLLPKGSKKR</sequence>
<gene>
    <name evidence="4" type="ORF">CYCCA115_LOCUS1148</name>
</gene>